<feature type="region of interest" description="Disordered" evidence="1">
    <location>
        <begin position="261"/>
        <end position="292"/>
    </location>
</feature>
<dbReference type="GeneID" id="17325716"/>
<dbReference type="PANTHER" id="PTHR32343:SF10">
    <property type="entry name" value="RNA-BINDING REGION RNP-1 DOMAIN-CONTAINING PROTEIN"/>
    <property type="match status" value="1"/>
</dbReference>
<keyword evidence="3" id="KW-1185">Reference proteome</keyword>
<name>R7QK59_CHOCR</name>
<dbReference type="Proteomes" id="UP000012073">
    <property type="component" value="Unassembled WGS sequence"/>
</dbReference>
<accession>R7QK59</accession>
<evidence type="ECO:0008006" key="4">
    <source>
        <dbReference type="Google" id="ProtNLM"/>
    </source>
</evidence>
<dbReference type="Gene3D" id="3.30.70.330">
    <property type="match status" value="1"/>
</dbReference>
<dbReference type="KEGG" id="ccp:CHC_T00006320001"/>
<dbReference type="SUPFAM" id="SSF54928">
    <property type="entry name" value="RNA-binding domain, RBD"/>
    <property type="match status" value="1"/>
</dbReference>
<sequence>MSTIGAPYPSPEERSRAVLVQNISHVATSAAIEEFFSFCGPVVDHRLRTVPPSKAGEDPTLEAVVIFADDRVCEDALVMNESSIVDQPVSITRVPQDYDFNKPMSDSLPTATAQPQGMFGGFSAFGDLFAGVGSAVATEVGKAGKMLDSATDGGVLKQAKDQVALATQRTRDFAVDLDDKWHVRNNILNAAEVGKAKASEVANVVATQTTSMATEVDNRLHITENTGKLAEKAREVPAVNQGVAAITGGFQTLMAQTGLAQPEHGNAPTTPAAGATSGAQTVQEAPTATQSQ</sequence>
<dbReference type="AlphaFoldDB" id="R7QK59"/>
<dbReference type="EMBL" id="HG001898">
    <property type="protein sequence ID" value="CDF38138.1"/>
    <property type="molecule type" value="Genomic_DNA"/>
</dbReference>
<feature type="compositionally biased region" description="Low complexity" evidence="1">
    <location>
        <begin position="267"/>
        <end position="281"/>
    </location>
</feature>
<proteinExistence type="predicted"/>
<dbReference type="PANTHER" id="PTHR32343">
    <property type="entry name" value="SERINE/ARGININE-RICH SPLICING FACTOR"/>
    <property type="match status" value="1"/>
</dbReference>
<evidence type="ECO:0000313" key="2">
    <source>
        <dbReference type="EMBL" id="CDF38138.1"/>
    </source>
</evidence>
<dbReference type="InterPro" id="IPR012677">
    <property type="entry name" value="Nucleotide-bd_a/b_plait_sf"/>
</dbReference>
<feature type="compositionally biased region" description="Polar residues" evidence="1">
    <location>
        <begin position="282"/>
        <end position="292"/>
    </location>
</feature>
<dbReference type="OrthoDB" id="4404at2759"/>
<protein>
    <recommendedName>
        <fullName evidence="4">RRM domain-containing protein</fullName>
    </recommendedName>
</protein>
<dbReference type="Gramene" id="CDF38138">
    <property type="protein sequence ID" value="CDF38138"/>
    <property type="gene ID" value="CHC_T00006320001"/>
</dbReference>
<dbReference type="GO" id="GO:0003676">
    <property type="term" value="F:nucleic acid binding"/>
    <property type="evidence" value="ECO:0007669"/>
    <property type="project" value="InterPro"/>
</dbReference>
<evidence type="ECO:0000313" key="3">
    <source>
        <dbReference type="Proteomes" id="UP000012073"/>
    </source>
</evidence>
<dbReference type="RefSeq" id="XP_005718007.1">
    <property type="nucleotide sequence ID" value="XM_005717950.1"/>
</dbReference>
<reference evidence="3" key="1">
    <citation type="journal article" date="2013" name="Proc. Natl. Acad. Sci. U.S.A.">
        <title>Genome structure and metabolic features in the red seaweed Chondrus crispus shed light on evolution of the Archaeplastida.</title>
        <authorList>
            <person name="Collen J."/>
            <person name="Porcel B."/>
            <person name="Carre W."/>
            <person name="Ball S.G."/>
            <person name="Chaparro C."/>
            <person name="Tonon T."/>
            <person name="Barbeyron T."/>
            <person name="Michel G."/>
            <person name="Noel B."/>
            <person name="Valentin K."/>
            <person name="Elias M."/>
            <person name="Artiguenave F."/>
            <person name="Arun A."/>
            <person name="Aury J.M."/>
            <person name="Barbosa-Neto J.F."/>
            <person name="Bothwell J.H."/>
            <person name="Bouget F.Y."/>
            <person name="Brillet L."/>
            <person name="Cabello-Hurtado F."/>
            <person name="Capella-Gutierrez S."/>
            <person name="Charrier B."/>
            <person name="Cladiere L."/>
            <person name="Cock J.M."/>
            <person name="Coelho S.M."/>
            <person name="Colleoni C."/>
            <person name="Czjzek M."/>
            <person name="Da Silva C."/>
            <person name="Delage L."/>
            <person name="Denoeud F."/>
            <person name="Deschamps P."/>
            <person name="Dittami S.M."/>
            <person name="Gabaldon T."/>
            <person name="Gachon C.M."/>
            <person name="Groisillier A."/>
            <person name="Herve C."/>
            <person name="Jabbari K."/>
            <person name="Katinka M."/>
            <person name="Kloareg B."/>
            <person name="Kowalczyk N."/>
            <person name="Labadie K."/>
            <person name="Leblanc C."/>
            <person name="Lopez P.J."/>
            <person name="McLachlan D.H."/>
            <person name="Meslet-Cladiere L."/>
            <person name="Moustafa A."/>
            <person name="Nehr Z."/>
            <person name="Nyvall Collen P."/>
            <person name="Panaud O."/>
            <person name="Partensky F."/>
            <person name="Poulain J."/>
            <person name="Rensing S.A."/>
            <person name="Rousvoal S."/>
            <person name="Samson G."/>
            <person name="Symeonidi A."/>
            <person name="Weissenbach J."/>
            <person name="Zambounis A."/>
            <person name="Wincker P."/>
            <person name="Boyen C."/>
        </authorList>
    </citation>
    <scope>NUCLEOTIDE SEQUENCE [LARGE SCALE GENOMIC DNA]</scope>
    <source>
        <strain evidence="3">cv. Stackhouse</strain>
    </source>
</reference>
<gene>
    <name evidence="2" type="ORF">CHC_T00006320001</name>
</gene>
<dbReference type="InterPro" id="IPR035979">
    <property type="entry name" value="RBD_domain_sf"/>
</dbReference>
<evidence type="ECO:0000256" key="1">
    <source>
        <dbReference type="SAM" id="MobiDB-lite"/>
    </source>
</evidence>
<organism evidence="2 3">
    <name type="scientific">Chondrus crispus</name>
    <name type="common">Carrageen Irish moss</name>
    <name type="synonym">Polymorpha crispa</name>
    <dbReference type="NCBI Taxonomy" id="2769"/>
    <lineage>
        <taxon>Eukaryota</taxon>
        <taxon>Rhodophyta</taxon>
        <taxon>Florideophyceae</taxon>
        <taxon>Rhodymeniophycidae</taxon>
        <taxon>Gigartinales</taxon>
        <taxon>Gigartinaceae</taxon>
        <taxon>Chondrus</taxon>
    </lineage>
</organism>